<reference evidence="1 2" key="1">
    <citation type="submission" date="2018-11" db="EMBL/GenBank/DDBJ databases">
        <authorList>
            <consortium name="Pathogen Informatics"/>
        </authorList>
    </citation>
    <scope>NUCLEOTIDE SEQUENCE [LARGE SCALE GENOMIC DNA]</scope>
</reference>
<name>A0A3P7TQJ2_9BILA</name>
<evidence type="ECO:0000313" key="2">
    <source>
        <dbReference type="Proteomes" id="UP000280834"/>
    </source>
</evidence>
<dbReference type="Proteomes" id="UP000280834">
    <property type="component" value="Unassembled WGS sequence"/>
</dbReference>
<dbReference type="EMBL" id="UZAG01003191">
    <property type="protein sequence ID" value="VDO14944.1"/>
    <property type="molecule type" value="Genomic_DNA"/>
</dbReference>
<organism evidence="1 2">
    <name type="scientific">Brugia timori</name>
    <dbReference type="NCBI Taxonomy" id="42155"/>
    <lineage>
        <taxon>Eukaryota</taxon>
        <taxon>Metazoa</taxon>
        <taxon>Ecdysozoa</taxon>
        <taxon>Nematoda</taxon>
        <taxon>Chromadorea</taxon>
        <taxon>Rhabditida</taxon>
        <taxon>Spirurina</taxon>
        <taxon>Spiruromorpha</taxon>
        <taxon>Filarioidea</taxon>
        <taxon>Onchocercidae</taxon>
        <taxon>Brugia</taxon>
    </lineage>
</organism>
<protein>
    <submittedName>
        <fullName evidence="1">Uncharacterized protein</fullName>
    </submittedName>
</protein>
<sequence>MARIVGIGEAAICSSGGFNIFRSPNCCGSLIKRSVSFSTSSIVSLLKSTPNSLQSTSISNFKFNFKSG</sequence>
<evidence type="ECO:0000313" key="1">
    <source>
        <dbReference type="EMBL" id="VDO14944.1"/>
    </source>
</evidence>
<gene>
    <name evidence="1" type="ORF">BTMF_LOCUS3515</name>
</gene>
<keyword evidence="2" id="KW-1185">Reference proteome</keyword>
<dbReference type="AlphaFoldDB" id="A0A3P7TQJ2"/>
<proteinExistence type="predicted"/>
<accession>A0A3P7TQJ2</accession>